<dbReference type="PANTHER" id="PTHR21180:SF32">
    <property type="entry name" value="ENDONUCLEASE_EXONUCLEASE_PHOSPHATASE FAMILY DOMAIN-CONTAINING PROTEIN 1"/>
    <property type="match status" value="1"/>
</dbReference>
<dbReference type="InterPro" id="IPR051675">
    <property type="entry name" value="Endo/Exo/Phosphatase_dom_1"/>
</dbReference>
<dbReference type="PANTHER" id="PTHR21180">
    <property type="entry name" value="ENDONUCLEASE/EXONUCLEASE/PHOSPHATASE FAMILY DOMAIN-CONTAINING PROTEIN 1"/>
    <property type="match status" value="1"/>
</dbReference>
<name>A0A7C4M0I4_UNCC3</name>
<dbReference type="GO" id="GO:0003677">
    <property type="term" value="F:DNA binding"/>
    <property type="evidence" value="ECO:0007669"/>
    <property type="project" value="UniProtKB-KW"/>
</dbReference>
<evidence type="ECO:0000259" key="2">
    <source>
        <dbReference type="SMART" id="SM00278"/>
    </source>
</evidence>
<dbReference type="NCBIfam" id="TIGR00426">
    <property type="entry name" value="competence protein ComEA helix-hairpin-helix repeat region"/>
    <property type="match status" value="1"/>
</dbReference>
<keyword evidence="1" id="KW-0472">Membrane</keyword>
<dbReference type="Pfam" id="PF10531">
    <property type="entry name" value="SLBB"/>
    <property type="match status" value="1"/>
</dbReference>
<dbReference type="AlphaFoldDB" id="A0A7C4M0I4"/>
<feature type="transmembrane region" description="Helical" evidence="1">
    <location>
        <begin position="20"/>
        <end position="39"/>
    </location>
</feature>
<proteinExistence type="predicted"/>
<dbReference type="Gene3D" id="3.10.560.10">
    <property type="entry name" value="Outer membrane lipoprotein wza domain like"/>
    <property type="match status" value="1"/>
</dbReference>
<keyword evidence="1" id="KW-1133">Transmembrane helix</keyword>
<dbReference type="InterPro" id="IPR004509">
    <property type="entry name" value="Competence_ComEA_HhH"/>
</dbReference>
<organism evidence="3">
    <name type="scientific">candidate division CPR3 bacterium</name>
    <dbReference type="NCBI Taxonomy" id="2268181"/>
    <lineage>
        <taxon>Bacteria</taxon>
        <taxon>Bacteria division CPR3</taxon>
    </lineage>
</organism>
<protein>
    <submittedName>
        <fullName evidence="3">ComEA family DNA-binding protein</fullName>
    </submittedName>
</protein>
<accession>A0A7C4M0I4</accession>
<dbReference type="GO" id="GO:0015627">
    <property type="term" value="C:type II protein secretion system complex"/>
    <property type="evidence" value="ECO:0007669"/>
    <property type="project" value="TreeGrafter"/>
</dbReference>
<dbReference type="SMART" id="SM00278">
    <property type="entry name" value="HhH1"/>
    <property type="match status" value="2"/>
</dbReference>
<evidence type="ECO:0000313" key="3">
    <source>
        <dbReference type="EMBL" id="HGT70950.1"/>
    </source>
</evidence>
<sequence>MENHKIYKQKFEEWFENNRVGLSLVLSFFIIFSGTFFIIKGAGASKEKNNIIKSEEFIYKTNDLELGKEKTETSEIVFNIEGAVVTPGVYRLPIGSVVVDAIEKAGGFSKDVDRDRVAKEINQASVIGNNSKIYIFKNSDKKAKIVSIGTNQSYLSNPIESGGVVSKSTNQVVNSKINLNTASLSELDILPGVGPAIAQRIIDWREVNGGFEVIEDIKKVKGIGDAMYEKIKEFIVVE</sequence>
<keyword evidence="1" id="KW-0812">Transmembrane</keyword>
<keyword evidence="3" id="KW-0238">DNA-binding</keyword>
<feature type="domain" description="Helix-hairpin-helix DNA-binding motif class 1" evidence="2">
    <location>
        <begin position="185"/>
        <end position="204"/>
    </location>
</feature>
<gene>
    <name evidence="3" type="ORF">ENT43_01690</name>
</gene>
<dbReference type="EMBL" id="DSYQ01000006">
    <property type="protein sequence ID" value="HGT70950.1"/>
    <property type="molecule type" value="Genomic_DNA"/>
</dbReference>
<dbReference type="InterPro" id="IPR019554">
    <property type="entry name" value="Soluble_ligand-bd"/>
</dbReference>
<dbReference type="GO" id="GO:0006281">
    <property type="term" value="P:DNA repair"/>
    <property type="evidence" value="ECO:0007669"/>
    <property type="project" value="InterPro"/>
</dbReference>
<dbReference type="SUPFAM" id="SSF47781">
    <property type="entry name" value="RuvA domain 2-like"/>
    <property type="match status" value="1"/>
</dbReference>
<comment type="caution">
    <text evidence="3">The sequence shown here is derived from an EMBL/GenBank/DDBJ whole genome shotgun (WGS) entry which is preliminary data.</text>
</comment>
<dbReference type="InterPro" id="IPR010994">
    <property type="entry name" value="RuvA_2-like"/>
</dbReference>
<dbReference type="GO" id="GO:0015628">
    <property type="term" value="P:protein secretion by the type II secretion system"/>
    <property type="evidence" value="ECO:0007669"/>
    <property type="project" value="TreeGrafter"/>
</dbReference>
<dbReference type="InterPro" id="IPR003583">
    <property type="entry name" value="Hlx-hairpin-Hlx_DNA-bd_motif"/>
</dbReference>
<evidence type="ECO:0000256" key="1">
    <source>
        <dbReference type="SAM" id="Phobius"/>
    </source>
</evidence>
<dbReference type="Gene3D" id="1.10.150.310">
    <property type="entry name" value="Tex RuvX-like domain-like"/>
    <property type="match status" value="1"/>
</dbReference>
<dbReference type="Pfam" id="PF12836">
    <property type="entry name" value="HHH_3"/>
    <property type="match status" value="1"/>
</dbReference>
<feature type="domain" description="Helix-hairpin-helix DNA-binding motif class 1" evidence="2">
    <location>
        <begin position="215"/>
        <end position="234"/>
    </location>
</feature>
<reference evidence="3" key="1">
    <citation type="journal article" date="2020" name="mSystems">
        <title>Genome- and Community-Level Interaction Insights into Carbon Utilization and Element Cycling Functions of Hydrothermarchaeota in Hydrothermal Sediment.</title>
        <authorList>
            <person name="Zhou Z."/>
            <person name="Liu Y."/>
            <person name="Xu W."/>
            <person name="Pan J."/>
            <person name="Luo Z.H."/>
            <person name="Li M."/>
        </authorList>
    </citation>
    <scope>NUCLEOTIDE SEQUENCE [LARGE SCALE GENOMIC DNA]</scope>
    <source>
        <strain evidence="3">SpSt-579</strain>
    </source>
</reference>